<feature type="compositionally biased region" description="Pro residues" evidence="1">
    <location>
        <begin position="189"/>
        <end position="198"/>
    </location>
</feature>
<dbReference type="PANTHER" id="PTHR24023">
    <property type="entry name" value="COLLAGEN ALPHA"/>
    <property type="match status" value="1"/>
</dbReference>
<dbReference type="Proteomes" id="UP000324091">
    <property type="component" value="Chromosome 15"/>
</dbReference>
<dbReference type="PANTHER" id="PTHR24023:SF1034">
    <property type="entry name" value="COLLAGEN ALPHA-1(XVIII) CHAIN"/>
    <property type="match status" value="1"/>
</dbReference>
<dbReference type="GO" id="GO:0030198">
    <property type="term" value="P:extracellular matrix organization"/>
    <property type="evidence" value="ECO:0007669"/>
    <property type="project" value="TreeGrafter"/>
</dbReference>
<comment type="caution">
    <text evidence="3">The sequence shown here is derived from an EMBL/GenBank/DDBJ whole genome shotgun (WGS) entry which is preliminary data.</text>
</comment>
<feature type="region of interest" description="Disordered" evidence="1">
    <location>
        <begin position="165"/>
        <end position="202"/>
    </location>
</feature>
<sequence length="417" mass="45626">MTCTPKLHRLLPSGRHIWGHARVQNSTKKSATERFPWWRESRRVPGMVWDQQEKMELQVFQEVWVQRIWRVLGRGMCLLELESKAHRALRVFLVCRDQRVKQEIQVQRGHQVLLDCQVPVQNVTSLWVHIIESVSFLFLVVVVVVGGGSSSMKTSIVFHFHLKQGAKGEKGGPGPKGSRGEDGHSISGPPGPPGPPGPMTNLQDLLLNITEGIFNFTELRGPPGPMGPEGFPGRAGFPGPRGPKGDIGPAGLLGPAGVKGEKGEPGVTIAADGSIIPAPRGPQGPKGIKVGQTINSSTADEEYHDRRMRDSEHGLHRVSEGFLDLLDPWDQLDHLVKKENMASLVARDDLDFLGGKETEESLWVSREDCLVYSRFLQGPPGPPGPPGRILNLNGLPTSIFPLKALVLINPNPNPNLP</sequence>
<keyword evidence="4" id="KW-1185">Reference proteome</keyword>
<dbReference type="GO" id="GO:0005615">
    <property type="term" value="C:extracellular space"/>
    <property type="evidence" value="ECO:0007669"/>
    <property type="project" value="TreeGrafter"/>
</dbReference>
<protein>
    <submittedName>
        <fullName evidence="3">Uncharacterized protein</fullName>
    </submittedName>
</protein>
<evidence type="ECO:0000313" key="3">
    <source>
        <dbReference type="EMBL" id="TWW73958.1"/>
    </source>
</evidence>
<feature type="transmembrane region" description="Helical" evidence="2">
    <location>
        <begin position="126"/>
        <end position="146"/>
    </location>
</feature>
<dbReference type="AlphaFoldDB" id="A0A5C6P553"/>
<organism evidence="3 4">
    <name type="scientific">Takifugu flavidus</name>
    <name type="common">sansaifugu</name>
    <dbReference type="NCBI Taxonomy" id="433684"/>
    <lineage>
        <taxon>Eukaryota</taxon>
        <taxon>Metazoa</taxon>
        <taxon>Chordata</taxon>
        <taxon>Craniata</taxon>
        <taxon>Vertebrata</taxon>
        <taxon>Euteleostomi</taxon>
        <taxon>Actinopterygii</taxon>
        <taxon>Neopterygii</taxon>
        <taxon>Teleostei</taxon>
        <taxon>Neoteleostei</taxon>
        <taxon>Acanthomorphata</taxon>
        <taxon>Eupercaria</taxon>
        <taxon>Tetraodontiformes</taxon>
        <taxon>Tetradontoidea</taxon>
        <taxon>Tetraodontidae</taxon>
        <taxon>Takifugu</taxon>
    </lineage>
</organism>
<keyword evidence="2" id="KW-0812">Transmembrane</keyword>
<accession>A0A5C6P553</accession>
<name>A0A5C6P553_9TELE</name>
<dbReference type="Pfam" id="PF01391">
    <property type="entry name" value="Collagen"/>
    <property type="match status" value="1"/>
</dbReference>
<evidence type="ECO:0000313" key="4">
    <source>
        <dbReference type="Proteomes" id="UP000324091"/>
    </source>
</evidence>
<dbReference type="GO" id="GO:0031012">
    <property type="term" value="C:extracellular matrix"/>
    <property type="evidence" value="ECO:0007669"/>
    <property type="project" value="TreeGrafter"/>
</dbReference>
<evidence type="ECO:0000256" key="2">
    <source>
        <dbReference type="SAM" id="Phobius"/>
    </source>
</evidence>
<proteinExistence type="predicted"/>
<reference evidence="3 4" key="1">
    <citation type="submission" date="2019-04" db="EMBL/GenBank/DDBJ databases">
        <title>Chromosome genome assembly for Takifugu flavidus.</title>
        <authorList>
            <person name="Xiao S."/>
        </authorList>
    </citation>
    <scope>NUCLEOTIDE SEQUENCE [LARGE SCALE GENOMIC DNA]</scope>
    <source>
        <strain evidence="3">HTHZ2018</strain>
        <tissue evidence="3">Muscle</tissue>
    </source>
</reference>
<dbReference type="InterPro" id="IPR008160">
    <property type="entry name" value="Collagen"/>
</dbReference>
<keyword evidence="2" id="KW-1133">Transmembrane helix</keyword>
<evidence type="ECO:0000256" key="1">
    <source>
        <dbReference type="SAM" id="MobiDB-lite"/>
    </source>
</evidence>
<gene>
    <name evidence="3" type="ORF">D4764_15G0013540</name>
</gene>
<dbReference type="EMBL" id="RHFK02000007">
    <property type="protein sequence ID" value="TWW73958.1"/>
    <property type="molecule type" value="Genomic_DNA"/>
</dbReference>
<keyword evidence="2" id="KW-0472">Membrane</keyword>
<dbReference type="InterPro" id="IPR050149">
    <property type="entry name" value="Collagen_superfamily"/>
</dbReference>
<dbReference type="GO" id="GO:0030020">
    <property type="term" value="F:extracellular matrix structural constituent conferring tensile strength"/>
    <property type="evidence" value="ECO:0007669"/>
    <property type="project" value="TreeGrafter"/>
</dbReference>